<keyword evidence="1" id="KW-0732">Signal</keyword>
<feature type="signal peptide" evidence="1">
    <location>
        <begin position="1"/>
        <end position="18"/>
    </location>
</feature>
<dbReference type="PROSITE" id="PS50206">
    <property type="entry name" value="RHODANESE_3"/>
    <property type="match status" value="1"/>
</dbReference>
<evidence type="ECO:0000256" key="1">
    <source>
        <dbReference type="SAM" id="SignalP"/>
    </source>
</evidence>
<sequence>MKNLLALGLVLFSGLISAQSAAPANPELLQIIDKSTKFVVNTPKGPIEITRVMTPCAKNKGWLQPLIPIKGVVPVDEIDVLNALNDKGSIVVDMRVVDDRVKGTIPGSVGIPYTEVAMRMDELGCKKPAAGSTKWDCSKAKKVYAFCNGPVCPQSPMAMAAMTRDGFPATKIYYYRGGMLDWDALGLTTVKGEF</sequence>
<dbReference type="OrthoDB" id="9784513at2"/>
<gene>
    <name evidence="3" type="ORF">CBI30_06590</name>
</gene>
<dbReference type="Pfam" id="PF00581">
    <property type="entry name" value="Rhodanese"/>
    <property type="match status" value="1"/>
</dbReference>
<dbReference type="AlphaFoldDB" id="A0A254Q1J1"/>
<comment type="caution">
    <text evidence="3">The sequence shown here is derived from an EMBL/GenBank/DDBJ whole genome shotgun (WGS) entry which is preliminary data.</text>
</comment>
<evidence type="ECO:0000313" key="4">
    <source>
        <dbReference type="Proteomes" id="UP000198104"/>
    </source>
</evidence>
<reference evidence="3 4" key="1">
    <citation type="submission" date="2017-05" db="EMBL/GenBank/DDBJ databases">
        <title>Polynucleobacter sp. MWH-K35W1 isolated from the permanently anoxic monimolimnion of a meromictic lake.</title>
        <authorList>
            <person name="Hahn M.W."/>
        </authorList>
    </citation>
    <scope>NUCLEOTIDE SEQUENCE [LARGE SCALE GENOMIC DNA]</scope>
    <source>
        <strain evidence="3 4">MWH-K35W1</strain>
    </source>
</reference>
<dbReference type="RefSeq" id="WP_088527525.1">
    <property type="nucleotide sequence ID" value="NZ_NGUO01000010.1"/>
</dbReference>
<dbReference type="SMART" id="SM00450">
    <property type="entry name" value="RHOD"/>
    <property type="match status" value="1"/>
</dbReference>
<dbReference type="EMBL" id="NGUO01000010">
    <property type="protein sequence ID" value="OWS71406.1"/>
    <property type="molecule type" value="Genomic_DNA"/>
</dbReference>
<evidence type="ECO:0000313" key="3">
    <source>
        <dbReference type="EMBL" id="OWS71406.1"/>
    </source>
</evidence>
<organism evidence="3 4">
    <name type="scientific">Polynucleobacter aenigmaticus</name>
    <dbReference type="NCBI Taxonomy" id="1743164"/>
    <lineage>
        <taxon>Bacteria</taxon>
        <taxon>Pseudomonadati</taxon>
        <taxon>Pseudomonadota</taxon>
        <taxon>Betaproteobacteria</taxon>
        <taxon>Burkholderiales</taxon>
        <taxon>Burkholderiaceae</taxon>
        <taxon>Polynucleobacter</taxon>
    </lineage>
</organism>
<feature type="domain" description="Rhodanese" evidence="2">
    <location>
        <begin position="85"/>
        <end position="191"/>
    </location>
</feature>
<proteinExistence type="predicted"/>
<dbReference type="SUPFAM" id="SSF52821">
    <property type="entry name" value="Rhodanese/Cell cycle control phosphatase"/>
    <property type="match status" value="1"/>
</dbReference>
<dbReference type="CDD" id="cd00158">
    <property type="entry name" value="RHOD"/>
    <property type="match status" value="1"/>
</dbReference>
<evidence type="ECO:0000259" key="2">
    <source>
        <dbReference type="PROSITE" id="PS50206"/>
    </source>
</evidence>
<feature type="chain" id="PRO_5012738926" evidence="1">
    <location>
        <begin position="19"/>
        <end position="194"/>
    </location>
</feature>
<accession>A0A254Q1J1</accession>
<keyword evidence="4" id="KW-1185">Reference proteome</keyword>
<keyword evidence="3" id="KW-0808">Transferase</keyword>
<dbReference type="InterPro" id="IPR001763">
    <property type="entry name" value="Rhodanese-like_dom"/>
</dbReference>
<dbReference type="Gene3D" id="3.40.250.10">
    <property type="entry name" value="Rhodanese-like domain"/>
    <property type="match status" value="1"/>
</dbReference>
<dbReference type="InterPro" id="IPR036873">
    <property type="entry name" value="Rhodanese-like_dom_sf"/>
</dbReference>
<dbReference type="Proteomes" id="UP000198104">
    <property type="component" value="Unassembled WGS sequence"/>
</dbReference>
<dbReference type="GO" id="GO:0016740">
    <property type="term" value="F:transferase activity"/>
    <property type="evidence" value="ECO:0007669"/>
    <property type="project" value="UniProtKB-KW"/>
</dbReference>
<protein>
    <submittedName>
        <fullName evidence="3">Sulfurtransferase</fullName>
    </submittedName>
</protein>
<name>A0A254Q1J1_9BURK</name>